<dbReference type="EMBL" id="CP034464">
    <property type="protein sequence ID" value="AZP14075.1"/>
    <property type="molecule type" value="Genomic_DNA"/>
</dbReference>
<dbReference type="Proteomes" id="UP000275663">
    <property type="component" value="Chromosome"/>
</dbReference>
<organism evidence="1 2">
    <name type="scientific">Undibacterium parvum</name>
    <dbReference type="NCBI Taxonomy" id="401471"/>
    <lineage>
        <taxon>Bacteria</taxon>
        <taxon>Pseudomonadati</taxon>
        <taxon>Pseudomonadota</taxon>
        <taxon>Betaproteobacteria</taxon>
        <taxon>Burkholderiales</taxon>
        <taxon>Oxalobacteraceae</taxon>
        <taxon>Undibacterium</taxon>
    </lineage>
</organism>
<dbReference type="RefSeq" id="WP_126129436.1">
    <property type="nucleotide sequence ID" value="NZ_CP034464.1"/>
</dbReference>
<protein>
    <submittedName>
        <fullName evidence="1">Uncharacterized protein</fullName>
    </submittedName>
</protein>
<proteinExistence type="predicted"/>
<sequence length="245" mass="24442">MRLASAQIANHSLSEANSLGLSGSASMGGTAAAKADAAKSGQAQAAAPTGPGGMKLMDASATNNTAAPSAMAVSSNDSSVTQSGISGGTITVGQQPAQGLNSLNGLNRKVVSGTDSSGKIANNFNQADLQATLTVASAFIQQATPLAAKLVGDIGESKQKAANKEADLNLSFVKQALDKGNAEDAAHYQNLADQARANAASWGDNGSNRIALHAASQALIGGSICKVCKTPPDLIITQSLSPAIR</sequence>
<dbReference type="KEGG" id="upv:EJN92_19975"/>
<evidence type="ECO:0000313" key="2">
    <source>
        <dbReference type="Proteomes" id="UP000275663"/>
    </source>
</evidence>
<dbReference type="AlphaFoldDB" id="A0A3S9HPR9"/>
<name>A0A3S9HPR9_9BURK</name>
<keyword evidence="2" id="KW-1185">Reference proteome</keyword>
<evidence type="ECO:0000313" key="1">
    <source>
        <dbReference type="EMBL" id="AZP14075.1"/>
    </source>
</evidence>
<reference evidence="1 2" key="1">
    <citation type="journal article" date="2011" name="Int. J. Syst. Evol. Microbiol.">
        <title>Description of Undibacterium oligocarboniphilum sp. nov., isolated from purified water, and Undibacterium pigrum strain CCUG 49012 as the type strain of Undibacterium parvum sp. nov., and emended descriptions of the genus Undibacterium and the species Undibacterium pigrum.</title>
        <authorList>
            <person name="Eder W."/>
            <person name="Wanner G."/>
            <person name="Ludwig W."/>
            <person name="Busse H.J."/>
            <person name="Ziemke-Kageler F."/>
            <person name="Lang E."/>
        </authorList>
    </citation>
    <scope>NUCLEOTIDE SEQUENCE [LARGE SCALE GENOMIC DNA]</scope>
    <source>
        <strain evidence="1 2">DSM 23061</strain>
    </source>
</reference>
<accession>A0A3S9HPR9</accession>
<gene>
    <name evidence="1" type="ORF">EJN92_19975</name>
</gene>